<proteinExistence type="predicted"/>
<dbReference type="InParanoid" id="A0A0G4FUB0"/>
<evidence type="ECO:0000313" key="3">
    <source>
        <dbReference type="Proteomes" id="UP000041254"/>
    </source>
</evidence>
<dbReference type="Proteomes" id="UP000041254">
    <property type="component" value="Unassembled WGS sequence"/>
</dbReference>
<dbReference type="OrthoDB" id="2248459at2759"/>
<evidence type="ECO:0000313" key="2">
    <source>
        <dbReference type="EMBL" id="CEM18297.1"/>
    </source>
</evidence>
<dbReference type="InterPro" id="IPR036691">
    <property type="entry name" value="Endo/exonu/phosph_ase_sf"/>
</dbReference>
<sequence>MVAPGCHARRLHPNSSSSWRSAAGDSEPQWQLPWKEKQGVCDHEDAAKGAIDVCSITWNVGSEWHHAATGGVVGDELFGSLKVLLSKCFGRSADVIQLTLQENGEEGLVPFLCDQLPDQPKYELFVFDGDPSVSPGNYTDVEIEQEGIEHRLFMTNYELNSPCATFNEVDTLEEEDEHPEDAEVNKGVVMAVFVRGRTATMSQPEGWAIYFQLSGWAGWARKSIVNSRNALIGCAATTATKEAVFAKIPIFIKGHEVHICFAGAHTDSSTDPGRRMRQASKILDFFRPDGASKCVAVLAAADWNPRGVRITVFTEAQFKKMPALVRRRRSDKYSKGHIFFPFGTSELEWTGEVQTIKPLIAELLSADEIIGTWRGGETAAGGGWMSDEWKEMAIKSFLPTFHMPLVRVRDDCTRVKAKARKDKPDTSTLGNKLLKSKLEYQCLSYTTPEQRRRAFGSRRELAHLMNSDFLVNVKSAADLDEAQYLLCRARLCYMTQHTPHYCDRVFVRSLSPFMQWSGCDYQSFPEIDMSDHTPVVALLQLKMIGMSDEKTRDEEVDPTRL</sequence>
<feature type="compositionally biased region" description="Low complexity" evidence="1">
    <location>
        <begin position="15"/>
        <end position="26"/>
    </location>
</feature>
<reference evidence="2 3" key="1">
    <citation type="submission" date="2014-11" db="EMBL/GenBank/DDBJ databases">
        <authorList>
            <person name="Zhu J."/>
            <person name="Qi W."/>
            <person name="Song R."/>
        </authorList>
    </citation>
    <scope>NUCLEOTIDE SEQUENCE [LARGE SCALE GENOMIC DNA]</scope>
</reference>
<dbReference type="AlphaFoldDB" id="A0A0G4FUB0"/>
<accession>A0A0G4FUB0</accession>
<dbReference type="EMBL" id="CDMY01000499">
    <property type="protein sequence ID" value="CEM18297.1"/>
    <property type="molecule type" value="Genomic_DNA"/>
</dbReference>
<feature type="region of interest" description="Disordered" evidence="1">
    <location>
        <begin position="1"/>
        <end position="28"/>
    </location>
</feature>
<evidence type="ECO:0008006" key="4">
    <source>
        <dbReference type="Google" id="ProtNLM"/>
    </source>
</evidence>
<protein>
    <recommendedName>
        <fullName evidence="4">Endonuclease/exonuclease/phosphatase domain-containing protein</fullName>
    </recommendedName>
</protein>
<name>A0A0G4FUB0_VITBC</name>
<evidence type="ECO:0000256" key="1">
    <source>
        <dbReference type="SAM" id="MobiDB-lite"/>
    </source>
</evidence>
<keyword evidence="3" id="KW-1185">Reference proteome</keyword>
<dbReference type="Gene3D" id="3.60.10.10">
    <property type="entry name" value="Endonuclease/exonuclease/phosphatase"/>
    <property type="match status" value="1"/>
</dbReference>
<dbReference type="VEuPathDB" id="CryptoDB:Vbra_16197"/>
<gene>
    <name evidence="2" type="ORF">Vbra_16197</name>
</gene>
<organism evidence="2 3">
    <name type="scientific">Vitrella brassicaformis (strain CCMP3155)</name>
    <dbReference type="NCBI Taxonomy" id="1169540"/>
    <lineage>
        <taxon>Eukaryota</taxon>
        <taxon>Sar</taxon>
        <taxon>Alveolata</taxon>
        <taxon>Colpodellida</taxon>
        <taxon>Vitrellaceae</taxon>
        <taxon>Vitrella</taxon>
    </lineage>
</organism>
<dbReference type="SUPFAM" id="SSF56219">
    <property type="entry name" value="DNase I-like"/>
    <property type="match status" value="1"/>
</dbReference>